<dbReference type="Pfam" id="PF00300">
    <property type="entry name" value="His_Phos_1"/>
    <property type="match status" value="1"/>
</dbReference>
<protein>
    <submittedName>
        <fullName evidence="1">Putative phosphohistidine phosphatase, SixA</fullName>
    </submittedName>
</protein>
<evidence type="ECO:0000313" key="1">
    <source>
        <dbReference type="EMBL" id="ACT48528.1"/>
    </source>
</evidence>
<dbReference type="PANTHER" id="PTHR47623">
    <property type="entry name" value="OS09G0287300 PROTEIN"/>
    <property type="match status" value="1"/>
</dbReference>
<dbReference type="Gene3D" id="3.40.50.1240">
    <property type="entry name" value="Phosphoglycerate mutase-like"/>
    <property type="match status" value="1"/>
</dbReference>
<name>C6WX79_METML</name>
<dbReference type="SUPFAM" id="SSF53254">
    <property type="entry name" value="Phosphoglycerate mutase-like"/>
    <property type="match status" value="1"/>
</dbReference>
<dbReference type="OrthoDB" id="9814783at2"/>
<dbReference type="HOGENOM" id="CLU_084603_3_0_4"/>
<keyword evidence="2" id="KW-1185">Reference proteome</keyword>
<dbReference type="AlphaFoldDB" id="C6WX79"/>
<dbReference type="eggNOG" id="COG2062">
    <property type="taxonomic scope" value="Bacteria"/>
</dbReference>
<gene>
    <name evidence="1" type="ordered locus">Mmol_1624</name>
</gene>
<dbReference type="PANTHER" id="PTHR47623:SF1">
    <property type="entry name" value="OS09G0287300 PROTEIN"/>
    <property type="match status" value="1"/>
</dbReference>
<dbReference type="EMBL" id="CP001672">
    <property type="protein sequence ID" value="ACT48528.1"/>
    <property type="molecule type" value="Genomic_DNA"/>
</dbReference>
<reference evidence="2" key="1">
    <citation type="submission" date="2009-07" db="EMBL/GenBank/DDBJ databases">
        <title>Complete sequence of Methylotenera mobilis JLW8.</title>
        <authorList>
            <consortium name="US DOE Joint Genome Institute"/>
            <person name="Lucas S."/>
            <person name="Copeland A."/>
            <person name="Lapidus A."/>
            <person name="Glavina del Rio T."/>
            <person name="Tice H."/>
            <person name="Bruce D."/>
            <person name="Goodwin L."/>
            <person name="Pitluck S."/>
            <person name="LaButti K.M."/>
            <person name="Clum A."/>
            <person name="Larimer F."/>
            <person name="Land M."/>
            <person name="Hauser L."/>
            <person name="Kyrpides N."/>
            <person name="Mikhailova N."/>
            <person name="Kayluzhnaya M."/>
            <person name="Chistoserdova L."/>
        </authorList>
    </citation>
    <scope>NUCLEOTIDE SEQUENCE [LARGE SCALE GENOMIC DNA]</scope>
    <source>
        <strain evidence="2">JLW8 / ATCC BAA-1282 / DSM 17540</strain>
    </source>
</reference>
<dbReference type="STRING" id="583345.Mmol_1624"/>
<dbReference type="CDD" id="cd07067">
    <property type="entry name" value="HP_PGM_like"/>
    <property type="match status" value="1"/>
</dbReference>
<reference evidence="1 2" key="2">
    <citation type="journal article" date="2011" name="J. Bacteriol.">
        <title>Genomes of three methylotrophs from a single niche uncover genetic and metabolic divergence of Methylophilaceae.</title>
        <authorList>
            <person name="Lapidus A."/>
            <person name="Clum A."/>
            <person name="Labutti K."/>
            <person name="Kaluzhnaya M.G."/>
            <person name="Lim S."/>
            <person name="Beck D.A."/>
            <person name="Glavina Del Rio T."/>
            <person name="Nolan M."/>
            <person name="Mavromatis K."/>
            <person name="Huntemann M."/>
            <person name="Lucas S."/>
            <person name="Lidstrom M.E."/>
            <person name="Ivanova N."/>
            <person name="Chistoserdova L."/>
        </authorList>
    </citation>
    <scope>NUCLEOTIDE SEQUENCE [LARGE SCALE GENOMIC DNA]</scope>
    <source>
        <strain evidence="2">JLW8 / ATCC BAA-1282 / DSM 17540</strain>
    </source>
</reference>
<evidence type="ECO:0000313" key="2">
    <source>
        <dbReference type="Proteomes" id="UP000002742"/>
    </source>
</evidence>
<sequence>MANLIIWRHAEAEVESDSGRDHDRALTKRGLKDAAKMAKWLYKHLPESTEILCSPARRCLQTVQALQDLNHLEVNITDCLNIKSNVERILQAVANQDNTQTILLVGHQPNLGLLISSLLGLHESACVVKKGAVWWLTQRQVNGLAHYYIDAVKQPSF</sequence>
<dbReference type="KEGG" id="mmb:Mmol_1624"/>
<dbReference type="InterPro" id="IPR029033">
    <property type="entry name" value="His_PPase_superfam"/>
</dbReference>
<proteinExistence type="predicted"/>
<organism evidence="1 2">
    <name type="scientific">Methylotenera mobilis (strain JLW8 / ATCC BAA-1282 / DSM 17540)</name>
    <dbReference type="NCBI Taxonomy" id="583345"/>
    <lineage>
        <taxon>Bacteria</taxon>
        <taxon>Pseudomonadati</taxon>
        <taxon>Pseudomonadota</taxon>
        <taxon>Betaproteobacteria</taxon>
        <taxon>Nitrosomonadales</taxon>
        <taxon>Methylophilaceae</taxon>
        <taxon>Methylotenera</taxon>
    </lineage>
</organism>
<dbReference type="SMART" id="SM00855">
    <property type="entry name" value="PGAM"/>
    <property type="match status" value="1"/>
</dbReference>
<accession>C6WX79</accession>
<dbReference type="RefSeq" id="WP_015832563.1">
    <property type="nucleotide sequence ID" value="NC_012968.1"/>
</dbReference>
<dbReference type="InterPro" id="IPR013078">
    <property type="entry name" value="His_Pase_superF_clade-1"/>
</dbReference>
<dbReference type="Proteomes" id="UP000002742">
    <property type="component" value="Chromosome"/>
</dbReference>